<dbReference type="PANTHER" id="PTHR19316">
    <property type="entry name" value="PROTEIN FOLDING REGULATOR"/>
    <property type="match status" value="1"/>
</dbReference>
<protein>
    <recommendedName>
        <fullName evidence="3">Nucleotide exchange factor Fes1 domain-containing protein</fullName>
    </recommendedName>
</protein>
<dbReference type="InterPro" id="IPR011989">
    <property type="entry name" value="ARM-like"/>
</dbReference>
<reference evidence="4 5" key="1">
    <citation type="journal article" date="2011" name="J. Gen. Appl. Microbiol.">
        <title>Draft genome sequencing of the enigmatic yeast Saitoella complicata.</title>
        <authorList>
            <person name="Nishida H."/>
            <person name="Hamamoto M."/>
            <person name="Sugiyama J."/>
        </authorList>
    </citation>
    <scope>NUCLEOTIDE SEQUENCE [LARGE SCALE GENOMIC DNA]</scope>
    <source>
        <strain evidence="4 5">NRRL Y-17804</strain>
    </source>
</reference>
<comment type="similarity">
    <text evidence="1">Belongs to the FES1 family.</text>
</comment>
<evidence type="ECO:0000256" key="2">
    <source>
        <dbReference type="ARBA" id="ARBA00022737"/>
    </source>
</evidence>
<dbReference type="InterPro" id="IPR050693">
    <property type="entry name" value="Hsp70_NEF-Inhibitors"/>
</dbReference>
<dbReference type="Gene3D" id="1.25.10.10">
    <property type="entry name" value="Leucine-rich Repeat Variant"/>
    <property type="match status" value="1"/>
</dbReference>
<dbReference type="AlphaFoldDB" id="A0A0E9NMB0"/>
<evidence type="ECO:0000256" key="1">
    <source>
        <dbReference type="ARBA" id="ARBA00011045"/>
    </source>
</evidence>
<dbReference type="GO" id="GO:0005783">
    <property type="term" value="C:endoplasmic reticulum"/>
    <property type="evidence" value="ECO:0007669"/>
    <property type="project" value="TreeGrafter"/>
</dbReference>
<dbReference type="SUPFAM" id="SSF48371">
    <property type="entry name" value="ARM repeat"/>
    <property type="match status" value="1"/>
</dbReference>
<evidence type="ECO:0000259" key="3">
    <source>
        <dbReference type="Pfam" id="PF08609"/>
    </source>
</evidence>
<evidence type="ECO:0000313" key="5">
    <source>
        <dbReference type="Proteomes" id="UP000033140"/>
    </source>
</evidence>
<name>A0A0E9NMB0_SAICN</name>
<dbReference type="InterPro" id="IPR016024">
    <property type="entry name" value="ARM-type_fold"/>
</dbReference>
<dbReference type="OMA" id="LHWSIAN"/>
<feature type="domain" description="Nucleotide exchange factor Fes1" evidence="3">
    <location>
        <begin position="8"/>
        <end position="94"/>
    </location>
</feature>
<organism evidence="4 5">
    <name type="scientific">Saitoella complicata (strain BCRC 22490 / CBS 7301 / JCM 7358 / NBRC 10748 / NRRL Y-17804)</name>
    <dbReference type="NCBI Taxonomy" id="698492"/>
    <lineage>
        <taxon>Eukaryota</taxon>
        <taxon>Fungi</taxon>
        <taxon>Dikarya</taxon>
        <taxon>Ascomycota</taxon>
        <taxon>Taphrinomycotina</taxon>
        <taxon>Taphrinomycotina incertae sedis</taxon>
        <taxon>Saitoella</taxon>
    </lineage>
</organism>
<gene>
    <name evidence="4" type="ORF">G7K_4679-t1</name>
</gene>
<dbReference type="Proteomes" id="UP000033140">
    <property type="component" value="Unassembled WGS sequence"/>
</dbReference>
<reference evidence="4 5" key="3">
    <citation type="journal article" date="2015" name="Genome Announc.">
        <title>Draft Genome Sequence of the Archiascomycetous Yeast Saitoella complicata.</title>
        <authorList>
            <person name="Yamauchi K."/>
            <person name="Kondo S."/>
            <person name="Hamamoto M."/>
            <person name="Takahashi Y."/>
            <person name="Ogura Y."/>
            <person name="Hayashi T."/>
            <person name="Nishida H."/>
        </authorList>
    </citation>
    <scope>NUCLEOTIDE SEQUENCE [LARGE SCALE GENOMIC DNA]</scope>
    <source>
        <strain evidence="4 5">NRRL Y-17804</strain>
    </source>
</reference>
<dbReference type="GO" id="GO:0000774">
    <property type="term" value="F:adenyl-nucleotide exchange factor activity"/>
    <property type="evidence" value="ECO:0007669"/>
    <property type="project" value="TreeGrafter"/>
</dbReference>
<sequence>MSSREAQLKKLLELTSSLSANNDAASAPAEPVAPRQRSDLNADILNQILGPDEAELMKEAMTVIMHPQATLENKEIAFDNLEMLIENLDNANNIKNLGLWPPLLSNLSSPEPSLRLAACGVIGTAVQNNEKSQNSCLEHDGLAKVIDVLQNDDDNGVRVKAVYAVSSIIRNNNQALKTFGDNNGWKALASTLDGSTNMARKGVFLISALLLQDEGSEIALEQVKSLRLADKAVSLVEKNADDEDMVEKLLMLVKVALEKDGSALDAASKEKLRSLVPGLEQQYETGFFTEGEWKDFKVLIA</sequence>
<comment type="caution">
    <text evidence="4">The sequence shown here is derived from an EMBL/GenBank/DDBJ whole genome shotgun (WGS) entry which is preliminary data.</text>
</comment>
<reference evidence="4 5" key="2">
    <citation type="journal article" date="2014" name="J. Gen. Appl. Microbiol.">
        <title>The early diverging ascomycetous budding yeast Saitoella complicata has three histone deacetylases belonging to the Clr6, Hos2, and Rpd3 lineages.</title>
        <authorList>
            <person name="Nishida H."/>
            <person name="Matsumoto T."/>
            <person name="Kondo S."/>
            <person name="Hamamoto M."/>
            <person name="Yoshikawa H."/>
        </authorList>
    </citation>
    <scope>NUCLEOTIDE SEQUENCE [LARGE SCALE GENOMIC DNA]</scope>
    <source>
        <strain evidence="4 5">NRRL Y-17804</strain>
    </source>
</reference>
<accession>A0A0E9NMB0</accession>
<proteinExistence type="inferred from homology"/>
<dbReference type="OrthoDB" id="10250458at2759"/>
<dbReference type="STRING" id="698492.A0A0E9NMB0"/>
<dbReference type="PANTHER" id="PTHR19316:SF18">
    <property type="entry name" value="HSP70-BINDING PROTEIN 1"/>
    <property type="match status" value="1"/>
</dbReference>
<dbReference type="InterPro" id="IPR013918">
    <property type="entry name" value="Nucleotide_exch_fac_Fes1"/>
</dbReference>
<dbReference type="RefSeq" id="XP_019025951.1">
    <property type="nucleotide sequence ID" value="XM_019167412.1"/>
</dbReference>
<keyword evidence="2" id="KW-0677">Repeat</keyword>
<keyword evidence="5" id="KW-1185">Reference proteome</keyword>
<dbReference type="Pfam" id="PF08609">
    <property type="entry name" value="Fes1"/>
    <property type="match status" value="1"/>
</dbReference>
<dbReference type="EMBL" id="BACD03000034">
    <property type="protein sequence ID" value="GAO50555.1"/>
    <property type="molecule type" value="Genomic_DNA"/>
</dbReference>
<evidence type="ECO:0000313" key="4">
    <source>
        <dbReference type="EMBL" id="GAO50555.1"/>
    </source>
</evidence>